<evidence type="ECO:0000313" key="2">
    <source>
        <dbReference type="EMBL" id="KAI9243283.1"/>
    </source>
</evidence>
<dbReference type="EMBL" id="JAIXMP010000077">
    <property type="protein sequence ID" value="KAI9243283.1"/>
    <property type="molecule type" value="Genomic_DNA"/>
</dbReference>
<protein>
    <submittedName>
        <fullName evidence="2">Uncharacterized protein</fullName>
    </submittedName>
</protein>
<dbReference type="AlphaFoldDB" id="A0AAD5JK24"/>
<feature type="compositionally biased region" description="Polar residues" evidence="1">
    <location>
        <begin position="7"/>
        <end position="18"/>
    </location>
</feature>
<organism evidence="2 3">
    <name type="scientific">Phascolomyces articulosus</name>
    <dbReference type="NCBI Taxonomy" id="60185"/>
    <lineage>
        <taxon>Eukaryota</taxon>
        <taxon>Fungi</taxon>
        <taxon>Fungi incertae sedis</taxon>
        <taxon>Mucoromycota</taxon>
        <taxon>Mucoromycotina</taxon>
        <taxon>Mucoromycetes</taxon>
        <taxon>Mucorales</taxon>
        <taxon>Lichtheimiaceae</taxon>
        <taxon>Phascolomyces</taxon>
    </lineage>
</organism>
<keyword evidence="3" id="KW-1185">Reference proteome</keyword>
<gene>
    <name evidence="2" type="ORF">BDA99DRAFT_610554</name>
</gene>
<feature type="region of interest" description="Disordered" evidence="1">
    <location>
        <begin position="1"/>
        <end position="66"/>
    </location>
</feature>
<accession>A0AAD5JK24</accession>
<feature type="compositionally biased region" description="Polar residues" evidence="1">
    <location>
        <begin position="47"/>
        <end position="66"/>
    </location>
</feature>
<name>A0AAD5JK24_9FUNG</name>
<proteinExistence type="predicted"/>
<dbReference type="Proteomes" id="UP001209540">
    <property type="component" value="Unassembled WGS sequence"/>
</dbReference>
<evidence type="ECO:0000313" key="3">
    <source>
        <dbReference type="Proteomes" id="UP001209540"/>
    </source>
</evidence>
<reference evidence="2" key="1">
    <citation type="journal article" date="2022" name="IScience">
        <title>Evolution of zygomycete secretomes and the origins of terrestrial fungal ecologies.</title>
        <authorList>
            <person name="Chang Y."/>
            <person name="Wang Y."/>
            <person name="Mondo S."/>
            <person name="Ahrendt S."/>
            <person name="Andreopoulos W."/>
            <person name="Barry K."/>
            <person name="Beard J."/>
            <person name="Benny G.L."/>
            <person name="Blankenship S."/>
            <person name="Bonito G."/>
            <person name="Cuomo C."/>
            <person name="Desiro A."/>
            <person name="Gervers K.A."/>
            <person name="Hundley H."/>
            <person name="Kuo A."/>
            <person name="LaButti K."/>
            <person name="Lang B.F."/>
            <person name="Lipzen A."/>
            <person name="O'Donnell K."/>
            <person name="Pangilinan J."/>
            <person name="Reynolds N."/>
            <person name="Sandor L."/>
            <person name="Smith M.E."/>
            <person name="Tsang A."/>
            <person name="Grigoriev I.V."/>
            <person name="Stajich J.E."/>
            <person name="Spatafora J.W."/>
        </authorList>
    </citation>
    <scope>NUCLEOTIDE SEQUENCE</scope>
    <source>
        <strain evidence="2">RSA 2281</strain>
    </source>
</reference>
<reference evidence="2" key="2">
    <citation type="submission" date="2023-02" db="EMBL/GenBank/DDBJ databases">
        <authorList>
            <consortium name="DOE Joint Genome Institute"/>
            <person name="Mondo S.J."/>
            <person name="Chang Y."/>
            <person name="Wang Y."/>
            <person name="Ahrendt S."/>
            <person name="Andreopoulos W."/>
            <person name="Barry K."/>
            <person name="Beard J."/>
            <person name="Benny G.L."/>
            <person name="Blankenship S."/>
            <person name="Bonito G."/>
            <person name="Cuomo C."/>
            <person name="Desiro A."/>
            <person name="Gervers K.A."/>
            <person name="Hundley H."/>
            <person name="Kuo A."/>
            <person name="LaButti K."/>
            <person name="Lang B.F."/>
            <person name="Lipzen A."/>
            <person name="O'Donnell K."/>
            <person name="Pangilinan J."/>
            <person name="Reynolds N."/>
            <person name="Sandor L."/>
            <person name="Smith M.W."/>
            <person name="Tsang A."/>
            <person name="Grigoriev I.V."/>
            <person name="Stajich J.E."/>
            <person name="Spatafora J.W."/>
        </authorList>
    </citation>
    <scope>NUCLEOTIDE SEQUENCE</scope>
    <source>
        <strain evidence="2">RSA 2281</strain>
    </source>
</reference>
<sequence>MQDFDESTTTGTNGGQHNIKQRLKQQEVYYVSDETSDNDDDDENWMPGQTYSRRSRGDASSFSPTSRRTDFRDFYCPYKNCDYSGKHINNLGPLYKHIRKWHDASFLLLPIGRKMRYKFMNANYTQDIRFNETSRNVLDKGEKITLHILNDEDEWEEGKLLGNKKPPVIVATTSGKTIHLDSEQSSRNAIEFDDSIVI</sequence>
<feature type="compositionally biased region" description="Acidic residues" evidence="1">
    <location>
        <begin position="34"/>
        <end position="44"/>
    </location>
</feature>
<evidence type="ECO:0000256" key="1">
    <source>
        <dbReference type="SAM" id="MobiDB-lite"/>
    </source>
</evidence>
<comment type="caution">
    <text evidence="2">The sequence shown here is derived from an EMBL/GenBank/DDBJ whole genome shotgun (WGS) entry which is preliminary data.</text>
</comment>